<evidence type="ECO:0000256" key="12">
    <source>
        <dbReference type="ARBA" id="ARBA00023004"/>
    </source>
</evidence>
<feature type="domain" description="Cytochrome oxidase subunit II copper A binding" evidence="21">
    <location>
        <begin position="109"/>
        <end position="225"/>
    </location>
</feature>
<feature type="transmembrane region" description="Helical" evidence="19">
    <location>
        <begin position="74"/>
        <end position="99"/>
    </location>
</feature>
<evidence type="ECO:0000256" key="15">
    <source>
        <dbReference type="ARBA" id="ARBA00024688"/>
    </source>
</evidence>
<evidence type="ECO:0000259" key="21">
    <source>
        <dbReference type="PROSITE" id="PS50857"/>
    </source>
</evidence>
<organism evidence="23 24">
    <name type="scientific">Rhizobium pisi</name>
    <dbReference type="NCBI Taxonomy" id="574561"/>
    <lineage>
        <taxon>Bacteria</taxon>
        <taxon>Pseudomonadati</taxon>
        <taxon>Pseudomonadota</taxon>
        <taxon>Alphaproteobacteria</taxon>
        <taxon>Hyphomicrobiales</taxon>
        <taxon>Rhizobiaceae</taxon>
        <taxon>Rhizobium/Agrobacterium group</taxon>
        <taxon>Rhizobium</taxon>
    </lineage>
</organism>
<keyword evidence="4" id="KW-0813">Transport</keyword>
<feature type="signal peptide" evidence="20">
    <location>
        <begin position="1"/>
        <end position="24"/>
    </location>
</feature>
<dbReference type="GO" id="GO:0004129">
    <property type="term" value="F:cytochrome-c oxidase activity"/>
    <property type="evidence" value="ECO:0007669"/>
    <property type="project" value="UniProtKB-EC"/>
</dbReference>
<dbReference type="InterPro" id="IPR036909">
    <property type="entry name" value="Cyt_c-like_dom_sf"/>
</dbReference>
<evidence type="ECO:0000256" key="2">
    <source>
        <dbReference type="ARBA" id="ARBA00007866"/>
    </source>
</evidence>
<protein>
    <recommendedName>
        <fullName evidence="3">cytochrome-c oxidase</fullName>
        <ecNumber evidence="3">7.1.1.9</ecNumber>
    </recommendedName>
    <alternativeName>
        <fullName evidence="16">Cytochrome aa3 subunit 2</fullName>
    </alternativeName>
</protein>
<evidence type="ECO:0000256" key="8">
    <source>
        <dbReference type="ARBA" id="ARBA00022723"/>
    </source>
</evidence>
<feature type="transmembrane region" description="Helical" evidence="19">
    <location>
        <begin position="39"/>
        <end position="62"/>
    </location>
</feature>
<dbReference type="Pfam" id="PF00116">
    <property type="entry name" value="COX2"/>
    <property type="match status" value="1"/>
</dbReference>
<dbReference type="GO" id="GO:0042773">
    <property type="term" value="P:ATP synthesis coupled electron transport"/>
    <property type="evidence" value="ECO:0007669"/>
    <property type="project" value="TreeGrafter"/>
</dbReference>
<keyword evidence="11 19" id="KW-1133">Transmembrane helix</keyword>
<dbReference type="InterPro" id="IPR034236">
    <property type="entry name" value="CuRO_CcO_Caa3_II"/>
</dbReference>
<comment type="caution">
    <text evidence="23">The sequence shown here is derived from an EMBL/GenBank/DDBJ whole genome shotgun (WGS) entry which is preliminary data.</text>
</comment>
<evidence type="ECO:0000256" key="16">
    <source>
        <dbReference type="ARBA" id="ARBA00031399"/>
    </source>
</evidence>
<comment type="similarity">
    <text evidence="2">Belongs to the cytochrome c oxidase subunit 2 family.</text>
</comment>
<name>A0A7W5BTA0_9HYPH</name>
<dbReference type="Gene3D" id="2.60.40.420">
    <property type="entry name" value="Cupredoxins - blue copper proteins"/>
    <property type="match status" value="1"/>
</dbReference>
<evidence type="ECO:0000256" key="17">
    <source>
        <dbReference type="ARBA" id="ARBA00047816"/>
    </source>
</evidence>
<evidence type="ECO:0000256" key="20">
    <source>
        <dbReference type="SAM" id="SignalP"/>
    </source>
</evidence>
<sequence>MRTAPALLLSIMATAAGCSSNQSALDPHGAPAIHVEHLIIGITIICSIVWVLVMAMLGWALMRERSSDSSQPRLLTLTVSTAVAATVVIIAGLTVASFYTTRSIGLPENGALTITVRGQQWWWQVLYADPDPALSFQTANEIHIPVGHDVRIQLESADVVHSFWVPSLAGKQDLVPGRNNSLLLRAERPGIYRGQCAEFCGLQHTHMAMIIVVDEPADYERWAAAQRENGVTPTDQDAAAGKVAFLSKPCAACHTVRGTPATGTAGPDLTHIGSRQTIAAGLLETTRGSLAAWIADPQTLKPGNNMPMVPLSSIELRDISAYMESLK</sequence>
<dbReference type="PROSITE" id="PS50857">
    <property type="entry name" value="COX2_CUA"/>
    <property type="match status" value="1"/>
</dbReference>
<keyword evidence="20" id="KW-0732">Signal</keyword>
<keyword evidence="8 18" id="KW-0479">Metal-binding</keyword>
<dbReference type="SUPFAM" id="SSF49503">
    <property type="entry name" value="Cupredoxins"/>
    <property type="match status" value="1"/>
</dbReference>
<dbReference type="NCBIfam" id="TIGR02866">
    <property type="entry name" value="CoxB"/>
    <property type="match status" value="1"/>
</dbReference>
<dbReference type="PROSITE" id="PS51007">
    <property type="entry name" value="CYTC"/>
    <property type="match status" value="1"/>
</dbReference>
<dbReference type="InterPro" id="IPR002429">
    <property type="entry name" value="CcO_II-like_C"/>
</dbReference>
<dbReference type="SUPFAM" id="SSF46626">
    <property type="entry name" value="Cytochrome c"/>
    <property type="match status" value="1"/>
</dbReference>
<keyword evidence="10" id="KW-0249">Electron transport</keyword>
<dbReference type="PANTHER" id="PTHR22888">
    <property type="entry name" value="CYTOCHROME C OXIDASE, SUBUNIT II"/>
    <property type="match status" value="1"/>
</dbReference>
<evidence type="ECO:0000256" key="7">
    <source>
        <dbReference type="ARBA" id="ARBA00022692"/>
    </source>
</evidence>
<dbReference type="Proteomes" id="UP000518315">
    <property type="component" value="Unassembled WGS sequence"/>
</dbReference>
<feature type="domain" description="Cytochrome c" evidence="22">
    <location>
        <begin position="236"/>
        <end position="327"/>
    </location>
</feature>
<evidence type="ECO:0000256" key="6">
    <source>
        <dbReference type="ARBA" id="ARBA00022660"/>
    </source>
</evidence>
<keyword evidence="5 18" id="KW-0349">Heme</keyword>
<proteinExistence type="inferred from homology"/>
<dbReference type="InterPro" id="IPR036257">
    <property type="entry name" value="Cyt_c_oxidase_su2_TM_sf"/>
</dbReference>
<evidence type="ECO:0000256" key="5">
    <source>
        <dbReference type="ARBA" id="ARBA00022617"/>
    </source>
</evidence>
<dbReference type="InterPro" id="IPR008972">
    <property type="entry name" value="Cupredoxin"/>
</dbReference>
<comment type="function">
    <text evidence="15">Subunits I and II form the functional core of the enzyme complex. Electrons originating in cytochrome c are transferred via heme a and Cu(A) to the binuclear center formed by heme a3 and Cu(B).</text>
</comment>
<evidence type="ECO:0000256" key="4">
    <source>
        <dbReference type="ARBA" id="ARBA00022448"/>
    </source>
</evidence>
<dbReference type="Gene3D" id="1.10.287.90">
    <property type="match status" value="1"/>
</dbReference>
<evidence type="ECO:0000256" key="14">
    <source>
        <dbReference type="ARBA" id="ARBA00023136"/>
    </source>
</evidence>
<dbReference type="AlphaFoldDB" id="A0A7W5BTA0"/>
<dbReference type="RefSeq" id="WP_376774116.1">
    <property type="nucleotide sequence ID" value="NZ_JACHXH010000035.1"/>
</dbReference>
<comment type="subcellular location">
    <subcellularLocation>
        <location evidence="1">Membrane</location>
        <topology evidence="1">Multi-pass membrane protein</topology>
    </subcellularLocation>
</comment>
<dbReference type="GO" id="GO:0016491">
    <property type="term" value="F:oxidoreductase activity"/>
    <property type="evidence" value="ECO:0007669"/>
    <property type="project" value="InterPro"/>
</dbReference>
<dbReference type="PROSITE" id="PS00078">
    <property type="entry name" value="COX2"/>
    <property type="match status" value="1"/>
</dbReference>
<evidence type="ECO:0000256" key="1">
    <source>
        <dbReference type="ARBA" id="ARBA00004141"/>
    </source>
</evidence>
<dbReference type="GO" id="GO:0016020">
    <property type="term" value="C:membrane"/>
    <property type="evidence" value="ECO:0007669"/>
    <property type="project" value="UniProtKB-SubCell"/>
</dbReference>
<accession>A0A7W5BTA0</accession>
<evidence type="ECO:0000256" key="13">
    <source>
        <dbReference type="ARBA" id="ARBA00023008"/>
    </source>
</evidence>
<evidence type="ECO:0000256" key="9">
    <source>
        <dbReference type="ARBA" id="ARBA00022967"/>
    </source>
</evidence>
<dbReference type="InterPro" id="IPR009056">
    <property type="entry name" value="Cyt_c-like_dom"/>
</dbReference>
<dbReference type="Pfam" id="PF00034">
    <property type="entry name" value="Cytochrom_C"/>
    <property type="match status" value="1"/>
</dbReference>
<feature type="chain" id="PRO_5043725315" description="cytochrome-c oxidase" evidence="20">
    <location>
        <begin position="25"/>
        <end position="327"/>
    </location>
</feature>
<keyword evidence="6" id="KW-0679">Respiratory chain</keyword>
<gene>
    <name evidence="23" type="ORF">FHS26_006394</name>
</gene>
<comment type="catalytic activity">
    <reaction evidence="17">
        <text>4 Fe(II)-[cytochrome c] + O2 + 8 H(+)(in) = 4 Fe(III)-[cytochrome c] + 2 H2O + 4 H(+)(out)</text>
        <dbReference type="Rhea" id="RHEA:11436"/>
        <dbReference type="Rhea" id="RHEA-COMP:10350"/>
        <dbReference type="Rhea" id="RHEA-COMP:14399"/>
        <dbReference type="ChEBI" id="CHEBI:15377"/>
        <dbReference type="ChEBI" id="CHEBI:15378"/>
        <dbReference type="ChEBI" id="CHEBI:15379"/>
        <dbReference type="ChEBI" id="CHEBI:29033"/>
        <dbReference type="ChEBI" id="CHEBI:29034"/>
        <dbReference type="EC" id="7.1.1.9"/>
    </reaction>
</comment>
<dbReference type="InterPro" id="IPR014222">
    <property type="entry name" value="Cyt_c_oxidase_su2"/>
</dbReference>
<evidence type="ECO:0000256" key="18">
    <source>
        <dbReference type="PROSITE-ProRule" id="PRU00433"/>
    </source>
</evidence>
<keyword evidence="9" id="KW-1278">Translocase</keyword>
<keyword evidence="24" id="KW-1185">Reference proteome</keyword>
<evidence type="ECO:0000256" key="3">
    <source>
        <dbReference type="ARBA" id="ARBA00012949"/>
    </source>
</evidence>
<evidence type="ECO:0000259" key="22">
    <source>
        <dbReference type="PROSITE" id="PS51007"/>
    </source>
</evidence>
<keyword evidence="13" id="KW-0186">Copper</keyword>
<dbReference type="GO" id="GO:0005507">
    <property type="term" value="F:copper ion binding"/>
    <property type="evidence" value="ECO:0007669"/>
    <property type="project" value="InterPro"/>
</dbReference>
<evidence type="ECO:0000256" key="19">
    <source>
        <dbReference type="SAM" id="Phobius"/>
    </source>
</evidence>
<dbReference type="EMBL" id="JACHXH010000035">
    <property type="protein sequence ID" value="MBB3138615.1"/>
    <property type="molecule type" value="Genomic_DNA"/>
</dbReference>
<dbReference type="PROSITE" id="PS51257">
    <property type="entry name" value="PROKAR_LIPOPROTEIN"/>
    <property type="match status" value="1"/>
</dbReference>
<dbReference type="GO" id="GO:0020037">
    <property type="term" value="F:heme binding"/>
    <property type="evidence" value="ECO:0007669"/>
    <property type="project" value="InterPro"/>
</dbReference>
<keyword evidence="14 19" id="KW-0472">Membrane</keyword>
<dbReference type="CDD" id="cd04213">
    <property type="entry name" value="CuRO_CcO_Caa3_II"/>
    <property type="match status" value="1"/>
</dbReference>
<dbReference type="EC" id="7.1.1.9" evidence="3"/>
<evidence type="ECO:0000256" key="11">
    <source>
        <dbReference type="ARBA" id="ARBA00022989"/>
    </source>
</evidence>
<keyword evidence="7 19" id="KW-0812">Transmembrane</keyword>
<evidence type="ECO:0000313" key="23">
    <source>
        <dbReference type="EMBL" id="MBB3138615.1"/>
    </source>
</evidence>
<reference evidence="23 24" key="1">
    <citation type="submission" date="2020-08" db="EMBL/GenBank/DDBJ databases">
        <title>Genomic Encyclopedia of Type Strains, Phase III (KMG-III): the genomes of soil and plant-associated and newly described type strains.</title>
        <authorList>
            <person name="Whitman W."/>
        </authorList>
    </citation>
    <scope>NUCLEOTIDE SEQUENCE [LARGE SCALE GENOMIC DNA]</scope>
    <source>
        <strain evidence="23 24">CECT 4113</strain>
    </source>
</reference>
<dbReference type="PANTHER" id="PTHR22888:SF9">
    <property type="entry name" value="CYTOCHROME C OXIDASE SUBUNIT 2"/>
    <property type="match status" value="1"/>
</dbReference>
<dbReference type="InterPro" id="IPR045187">
    <property type="entry name" value="CcO_II"/>
</dbReference>
<evidence type="ECO:0000256" key="10">
    <source>
        <dbReference type="ARBA" id="ARBA00022982"/>
    </source>
</evidence>
<evidence type="ECO:0000313" key="24">
    <source>
        <dbReference type="Proteomes" id="UP000518315"/>
    </source>
</evidence>
<dbReference type="InterPro" id="IPR001505">
    <property type="entry name" value="Copper_CuA"/>
</dbReference>
<keyword evidence="12 18" id="KW-0408">Iron</keyword>